<keyword evidence="2" id="KW-0560">Oxidoreductase</keyword>
<evidence type="ECO:0000313" key="4">
    <source>
        <dbReference type="EMBL" id="KZT29586.1"/>
    </source>
</evidence>
<organism evidence="4 5">
    <name type="scientific">Neolentinus lepideus HHB14362 ss-1</name>
    <dbReference type="NCBI Taxonomy" id="1314782"/>
    <lineage>
        <taxon>Eukaryota</taxon>
        <taxon>Fungi</taxon>
        <taxon>Dikarya</taxon>
        <taxon>Basidiomycota</taxon>
        <taxon>Agaricomycotina</taxon>
        <taxon>Agaricomycetes</taxon>
        <taxon>Gloeophyllales</taxon>
        <taxon>Gloeophyllaceae</taxon>
        <taxon>Neolentinus</taxon>
    </lineage>
</organism>
<dbReference type="CDD" id="cd05374">
    <property type="entry name" value="17beta-HSD-like_SDR_c"/>
    <property type="match status" value="1"/>
</dbReference>
<gene>
    <name evidence="4" type="ORF">NEOLEDRAFT_1128389</name>
</gene>
<sequence length="293" mass="31929">MSDTLVWLITGTSSGIGRELVLAALSRGEHVIATARARSIHTLAPLKEMGAAILELDVTAPLEKLERIASEAVNIYGKVDVLVNNAGVYNAPGPVENLTPEDTVNQFNANLFGPLNVSRAFLPYMRERRSGTIAWIGSTGSHRHIPNSGIYCATKAAMISISEALNSELEAFNIRSICFDLGVFRTDIMQPERLPLLKHRIHAYKDSAEKWDTYLRGIHQTQPGDPAKAAEVVVQVLQGEGVAAGKQIPSKFALGSDAYDVIKECYLESLAKLEEWKEVTQSTDIEDEASPSA</sequence>
<dbReference type="Proteomes" id="UP000076761">
    <property type="component" value="Unassembled WGS sequence"/>
</dbReference>
<dbReference type="InParanoid" id="A0A165VF46"/>
<evidence type="ECO:0000256" key="2">
    <source>
        <dbReference type="ARBA" id="ARBA00023002"/>
    </source>
</evidence>
<dbReference type="FunCoup" id="A0A165VF46">
    <property type="interactions" value="2"/>
</dbReference>
<dbReference type="InterPro" id="IPR051911">
    <property type="entry name" value="SDR_oxidoreductase"/>
</dbReference>
<dbReference type="STRING" id="1314782.A0A165VF46"/>
<comment type="similarity">
    <text evidence="1 3">Belongs to the short-chain dehydrogenases/reductases (SDR) family.</text>
</comment>
<protein>
    <submittedName>
        <fullName evidence="4">Short chain dehydrogenase</fullName>
    </submittedName>
</protein>
<dbReference type="PANTHER" id="PTHR43976:SF16">
    <property type="entry name" value="SHORT-CHAIN DEHYDROGENASE_REDUCTASE FAMILY PROTEIN"/>
    <property type="match status" value="1"/>
</dbReference>
<reference evidence="4 5" key="1">
    <citation type="journal article" date="2016" name="Mol. Biol. Evol.">
        <title>Comparative Genomics of Early-Diverging Mushroom-Forming Fungi Provides Insights into the Origins of Lignocellulose Decay Capabilities.</title>
        <authorList>
            <person name="Nagy L.G."/>
            <person name="Riley R."/>
            <person name="Tritt A."/>
            <person name="Adam C."/>
            <person name="Daum C."/>
            <person name="Floudas D."/>
            <person name="Sun H."/>
            <person name="Yadav J.S."/>
            <person name="Pangilinan J."/>
            <person name="Larsson K.H."/>
            <person name="Matsuura K."/>
            <person name="Barry K."/>
            <person name="Labutti K."/>
            <person name="Kuo R."/>
            <person name="Ohm R.A."/>
            <person name="Bhattacharya S.S."/>
            <person name="Shirouzu T."/>
            <person name="Yoshinaga Y."/>
            <person name="Martin F.M."/>
            <person name="Grigoriev I.V."/>
            <person name="Hibbett D.S."/>
        </authorList>
    </citation>
    <scope>NUCLEOTIDE SEQUENCE [LARGE SCALE GENOMIC DNA]</scope>
    <source>
        <strain evidence="4 5">HHB14362 ss-1</strain>
    </source>
</reference>
<dbReference type="OrthoDB" id="1274115at2759"/>
<evidence type="ECO:0000313" key="5">
    <source>
        <dbReference type="Proteomes" id="UP000076761"/>
    </source>
</evidence>
<keyword evidence="5" id="KW-1185">Reference proteome</keyword>
<dbReference type="Gene3D" id="3.40.50.720">
    <property type="entry name" value="NAD(P)-binding Rossmann-like Domain"/>
    <property type="match status" value="1"/>
</dbReference>
<dbReference type="Pfam" id="PF00106">
    <property type="entry name" value="adh_short"/>
    <property type="match status" value="1"/>
</dbReference>
<name>A0A165VF46_9AGAM</name>
<dbReference type="EMBL" id="KV425554">
    <property type="protein sequence ID" value="KZT29586.1"/>
    <property type="molecule type" value="Genomic_DNA"/>
</dbReference>
<dbReference type="AlphaFoldDB" id="A0A165VF46"/>
<dbReference type="InterPro" id="IPR036291">
    <property type="entry name" value="NAD(P)-bd_dom_sf"/>
</dbReference>
<dbReference type="PRINTS" id="PR00080">
    <property type="entry name" value="SDRFAMILY"/>
</dbReference>
<dbReference type="InterPro" id="IPR002347">
    <property type="entry name" value="SDR_fam"/>
</dbReference>
<dbReference type="PANTHER" id="PTHR43976">
    <property type="entry name" value="SHORT CHAIN DEHYDROGENASE"/>
    <property type="match status" value="1"/>
</dbReference>
<evidence type="ECO:0000256" key="1">
    <source>
        <dbReference type="ARBA" id="ARBA00006484"/>
    </source>
</evidence>
<proteinExistence type="inferred from homology"/>
<evidence type="ECO:0000256" key="3">
    <source>
        <dbReference type="RuleBase" id="RU000363"/>
    </source>
</evidence>
<accession>A0A165VF46</accession>
<dbReference type="GO" id="GO:0016491">
    <property type="term" value="F:oxidoreductase activity"/>
    <property type="evidence" value="ECO:0007669"/>
    <property type="project" value="UniProtKB-KW"/>
</dbReference>
<dbReference type="SUPFAM" id="SSF51735">
    <property type="entry name" value="NAD(P)-binding Rossmann-fold domains"/>
    <property type="match status" value="1"/>
</dbReference>
<dbReference type="PRINTS" id="PR00081">
    <property type="entry name" value="GDHRDH"/>
</dbReference>